<dbReference type="PROSITE" id="PS51257">
    <property type="entry name" value="PROKAR_LIPOPROTEIN"/>
    <property type="match status" value="1"/>
</dbReference>
<organism evidence="1 2">
    <name type="scientific">Pedobacter jamesrossensis</name>
    <dbReference type="NCBI Taxonomy" id="1908238"/>
    <lineage>
        <taxon>Bacteria</taxon>
        <taxon>Pseudomonadati</taxon>
        <taxon>Bacteroidota</taxon>
        <taxon>Sphingobacteriia</taxon>
        <taxon>Sphingobacteriales</taxon>
        <taxon>Sphingobacteriaceae</taxon>
        <taxon>Pedobacter</taxon>
    </lineage>
</organism>
<accession>A0ABV8NG29</accession>
<evidence type="ECO:0000313" key="2">
    <source>
        <dbReference type="Proteomes" id="UP001595792"/>
    </source>
</evidence>
<gene>
    <name evidence="1" type="ORF">ACFOUY_04365</name>
</gene>
<keyword evidence="2" id="KW-1185">Reference proteome</keyword>
<proteinExistence type="predicted"/>
<sequence length="169" mass="19703">MKKMLRYLNLATIILFMFCFGTGCKNLNENTYAEQYLKLNSLELYNPYNRSTPTKSDYIITKYLNVSCPNCVRDIKQLSAVGKRLPNCKIRLVCQSEDKFLYFRFLIDENKFSQTDFPFLLDTGNVFSKNNPELKMDLSKVVIITNNKDKILKVVALNEKLIEKTINEL</sequence>
<dbReference type="RefSeq" id="WP_378959237.1">
    <property type="nucleotide sequence ID" value="NZ_JBHRXC010000016.1"/>
</dbReference>
<protein>
    <submittedName>
        <fullName evidence="1">Uncharacterized protein</fullName>
    </submittedName>
</protein>
<dbReference type="Proteomes" id="UP001595792">
    <property type="component" value="Unassembled WGS sequence"/>
</dbReference>
<name>A0ABV8NG29_9SPHI</name>
<reference evidence="2" key="1">
    <citation type="journal article" date="2019" name="Int. J. Syst. Evol. Microbiol.">
        <title>The Global Catalogue of Microorganisms (GCM) 10K type strain sequencing project: providing services to taxonomists for standard genome sequencing and annotation.</title>
        <authorList>
            <consortium name="The Broad Institute Genomics Platform"/>
            <consortium name="The Broad Institute Genome Sequencing Center for Infectious Disease"/>
            <person name="Wu L."/>
            <person name="Ma J."/>
        </authorList>
    </citation>
    <scope>NUCLEOTIDE SEQUENCE [LARGE SCALE GENOMIC DNA]</scope>
    <source>
        <strain evidence="2">CCM 8689</strain>
    </source>
</reference>
<dbReference type="EMBL" id="JBHSBY010000026">
    <property type="protein sequence ID" value="MFC4195919.1"/>
    <property type="molecule type" value="Genomic_DNA"/>
</dbReference>
<evidence type="ECO:0000313" key="1">
    <source>
        <dbReference type="EMBL" id="MFC4195919.1"/>
    </source>
</evidence>
<comment type="caution">
    <text evidence="1">The sequence shown here is derived from an EMBL/GenBank/DDBJ whole genome shotgun (WGS) entry which is preliminary data.</text>
</comment>